<dbReference type="InterPro" id="IPR006060">
    <property type="entry name" value="Maltose/Cyclodextrin-bd"/>
</dbReference>
<comment type="subcellular location">
    <subcellularLocation>
        <location evidence="6">Cell membrane</location>
        <topology evidence="6">Lipid-anchor</topology>
    </subcellularLocation>
</comment>
<dbReference type="InterPro" id="IPR006061">
    <property type="entry name" value="SBP_1_CS"/>
</dbReference>
<keyword evidence="4 6" id="KW-0732">Signal</keyword>
<dbReference type="PROSITE" id="PS01037">
    <property type="entry name" value="SBP_BACTERIAL_1"/>
    <property type="match status" value="1"/>
</dbReference>
<comment type="caution">
    <text evidence="7">The sequence shown here is derived from an EMBL/GenBank/DDBJ whole genome shotgun (WGS) entry which is preliminary data.</text>
</comment>
<evidence type="ECO:0000256" key="6">
    <source>
        <dbReference type="RuleBase" id="RU365005"/>
    </source>
</evidence>
<evidence type="ECO:0000256" key="2">
    <source>
        <dbReference type="ARBA" id="ARBA00022448"/>
    </source>
</evidence>
<dbReference type="InterPro" id="IPR006059">
    <property type="entry name" value="SBP"/>
</dbReference>
<gene>
    <name evidence="7" type="primary">cycB</name>
    <name evidence="7" type="ORF">ERS852473_01997</name>
</gene>
<keyword evidence="3 6" id="KW-0762">Sugar transport</keyword>
<feature type="chain" id="PRO_5045012795" description="Maltodextrin-binding protein" evidence="6">
    <location>
        <begin position="23"/>
        <end position="406"/>
    </location>
</feature>
<dbReference type="SUPFAM" id="SSF53850">
    <property type="entry name" value="Periplasmic binding protein-like II"/>
    <property type="match status" value="1"/>
</dbReference>
<proteinExistence type="inferred from homology"/>
<protein>
    <recommendedName>
        <fullName evidence="5 6">Maltodextrin-binding protein</fullName>
    </recommendedName>
</protein>
<name>A0ABM9US81_SARVE</name>
<evidence type="ECO:0000256" key="3">
    <source>
        <dbReference type="ARBA" id="ARBA00022597"/>
    </source>
</evidence>
<reference evidence="7 8" key="1">
    <citation type="submission" date="2015-09" db="EMBL/GenBank/DDBJ databases">
        <authorList>
            <consortium name="Pathogen Informatics"/>
        </authorList>
    </citation>
    <scope>NUCLEOTIDE SEQUENCE [LARGE SCALE GENOMIC DNA]</scope>
    <source>
        <strain evidence="7 8">2789STDY5834858</strain>
    </source>
</reference>
<evidence type="ECO:0000256" key="1">
    <source>
        <dbReference type="ARBA" id="ARBA00008520"/>
    </source>
</evidence>
<dbReference type="PROSITE" id="PS51257">
    <property type="entry name" value="PROKAR_LIPOPROTEIN"/>
    <property type="match status" value="1"/>
</dbReference>
<comment type="similarity">
    <text evidence="1 6">Belongs to the bacterial solute-binding protein 1 family.</text>
</comment>
<dbReference type="CDD" id="cd13586">
    <property type="entry name" value="PBP2_Maltose_binding_like"/>
    <property type="match status" value="1"/>
</dbReference>
<dbReference type="EMBL" id="CYZR01000007">
    <property type="protein sequence ID" value="CUO13708.1"/>
    <property type="molecule type" value="Genomic_DNA"/>
</dbReference>
<organism evidence="7 8">
    <name type="scientific">Sarcina ventriculi</name>
    <name type="common">Clostridium ventriculi</name>
    <dbReference type="NCBI Taxonomy" id="1267"/>
    <lineage>
        <taxon>Bacteria</taxon>
        <taxon>Bacillati</taxon>
        <taxon>Bacillota</taxon>
        <taxon>Clostridia</taxon>
        <taxon>Eubacteriales</taxon>
        <taxon>Clostridiaceae</taxon>
        <taxon>Sarcina</taxon>
    </lineage>
</organism>
<dbReference type="Proteomes" id="UP000095488">
    <property type="component" value="Unassembled WGS sequence"/>
</dbReference>
<dbReference type="Gene3D" id="3.40.190.10">
    <property type="entry name" value="Periplasmic binding protein-like II"/>
    <property type="match status" value="2"/>
</dbReference>
<keyword evidence="6" id="KW-0449">Lipoprotein</keyword>
<feature type="signal peptide" evidence="6">
    <location>
        <begin position="1"/>
        <end position="22"/>
    </location>
</feature>
<keyword evidence="6" id="KW-1003">Cell membrane</keyword>
<keyword evidence="8" id="KW-1185">Reference proteome</keyword>
<evidence type="ECO:0000256" key="4">
    <source>
        <dbReference type="ARBA" id="ARBA00022729"/>
    </source>
</evidence>
<dbReference type="PANTHER" id="PTHR30061">
    <property type="entry name" value="MALTOSE-BINDING PERIPLASMIC PROTEIN"/>
    <property type="match status" value="1"/>
</dbReference>
<keyword evidence="6" id="KW-0472">Membrane</keyword>
<accession>A0ABM9US81</accession>
<dbReference type="RefSeq" id="WP_055260015.1">
    <property type="nucleotide sequence ID" value="NZ_CABIXL010000007.1"/>
</dbReference>
<evidence type="ECO:0000313" key="8">
    <source>
        <dbReference type="Proteomes" id="UP000095488"/>
    </source>
</evidence>
<dbReference type="PANTHER" id="PTHR30061:SF50">
    <property type="entry name" value="MALTOSE_MALTODEXTRIN-BINDING PERIPLASMIC PROTEIN"/>
    <property type="match status" value="1"/>
</dbReference>
<dbReference type="Pfam" id="PF13416">
    <property type="entry name" value="SBP_bac_8"/>
    <property type="match status" value="1"/>
</dbReference>
<keyword evidence="2 6" id="KW-0813">Transport</keyword>
<evidence type="ECO:0000313" key="7">
    <source>
        <dbReference type="EMBL" id="CUO13708.1"/>
    </source>
</evidence>
<dbReference type="PRINTS" id="PR00181">
    <property type="entry name" value="MALTOSEBP"/>
</dbReference>
<sequence length="406" mass="43887">MSKRTKVLAALMSTIMAGSIVGCGSSDTTTSSNDDSKKELTIWSHLKTGEIKAIEELANKWGEENGYNVKVVDDQGEPQDYIQAANSSKGPDIYFGVAHDNLGTFQKAGLLAEVPEGVIDEGALASEQLADAVTIDGTQYAVPIAQETTALFYNKDLVSEVPETMEELVEVAAEKGFKYAIGDFYRSYGFIAANGGYVFKNNDGVLDSTDIGLNNEGAIKGYEFLEDLVVNRKLMASDINGDAAIGEFTSGNTAFFISGPWDVAAFEESGLNFGVAKIPSLNGNEVTPFMGVQAAFVSSKSDKQDDAWELVKYLAENSGDIVLEEGNRIPVYTDSFETEAFKNNKYMGAFVEQAKVADPMPNIPEVQAMWKPGETNILLMIQGQQTAKEAADKTVEQIKEGIAQQK</sequence>
<evidence type="ECO:0000256" key="5">
    <source>
        <dbReference type="ARBA" id="ARBA00030303"/>
    </source>
</evidence>